<comment type="similarity">
    <text evidence="2">Belongs to the GTP-binding SRP family.</text>
</comment>
<keyword evidence="3" id="KW-0547">Nucleotide-binding</keyword>
<dbReference type="GO" id="GO:0006614">
    <property type="term" value="P:SRP-dependent cotranslational protein targeting to membrane"/>
    <property type="evidence" value="ECO:0007669"/>
    <property type="project" value="InterPro"/>
</dbReference>
<dbReference type="AlphaFoldDB" id="A0A850P687"/>
<keyword evidence="9" id="KW-1185">Reference proteome</keyword>
<organism evidence="8 9">
    <name type="scientific">Ameyamaea chiangmaiensis</name>
    <dbReference type="NCBI Taxonomy" id="442969"/>
    <lineage>
        <taxon>Bacteria</taxon>
        <taxon>Pseudomonadati</taxon>
        <taxon>Pseudomonadota</taxon>
        <taxon>Alphaproteobacteria</taxon>
        <taxon>Acetobacterales</taxon>
        <taxon>Acetobacteraceae</taxon>
        <taxon>Ameyamaea</taxon>
    </lineage>
</organism>
<dbReference type="SMART" id="SM00962">
    <property type="entry name" value="SRP54"/>
    <property type="match status" value="1"/>
</dbReference>
<dbReference type="Pfam" id="PF00448">
    <property type="entry name" value="SRP54"/>
    <property type="match status" value="1"/>
</dbReference>
<dbReference type="InterPro" id="IPR027417">
    <property type="entry name" value="P-loop_NTPase"/>
</dbReference>
<feature type="compositionally biased region" description="Polar residues" evidence="6">
    <location>
        <begin position="70"/>
        <end position="83"/>
    </location>
</feature>
<reference evidence="8 9" key="1">
    <citation type="submission" date="2020-06" db="EMBL/GenBank/DDBJ databases">
        <title>Description of novel acetic acid bacteria.</title>
        <authorList>
            <person name="Sombolestani A."/>
        </authorList>
    </citation>
    <scope>NUCLEOTIDE SEQUENCE [LARGE SCALE GENOMIC DNA]</scope>
    <source>
        <strain evidence="8 9">LMG 27010</strain>
    </source>
</reference>
<dbReference type="Gene3D" id="3.40.50.300">
    <property type="entry name" value="P-loop containing nucleotide triphosphate hydrolases"/>
    <property type="match status" value="1"/>
</dbReference>
<evidence type="ECO:0000259" key="7">
    <source>
        <dbReference type="SMART" id="SM00962"/>
    </source>
</evidence>
<feature type="compositionally biased region" description="Basic and acidic residues" evidence="6">
    <location>
        <begin position="404"/>
        <end position="414"/>
    </location>
</feature>
<dbReference type="SUPFAM" id="SSF52540">
    <property type="entry name" value="P-loop containing nucleoside triphosphate hydrolases"/>
    <property type="match status" value="1"/>
</dbReference>
<protein>
    <recommendedName>
        <fullName evidence="7">SRP54-type proteins GTP-binding domain-containing protein</fullName>
    </recommendedName>
</protein>
<dbReference type="Proteomes" id="UP000585665">
    <property type="component" value="Unassembled WGS sequence"/>
</dbReference>
<dbReference type="GO" id="GO:0005047">
    <property type="term" value="F:signal recognition particle binding"/>
    <property type="evidence" value="ECO:0007669"/>
    <property type="project" value="TreeGrafter"/>
</dbReference>
<comment type="caution">
    <text evidence="8">The sequence shown here is derived from an EMBL/GenBank/DDBJ whole genome shotgun (WGS) entry which is preliminary data.</text>
</comment>
<dbReference type="InterPro" id="IPR000897">
    <property type="entry name" value="SRP54_GTPase_dom"/>
</dbReference>
<dbReference type="PANTHER" id="PTHR43134">
    <property type="entry name" value="SIGNAL RECOGNITION PARTICLE RECEPTOR SUBUNIT ALPHA"/>
    <property type="match status" value="1"/>
</dbReference>
<dbReference type="EMBL" id="JABXXR010000028">
    <property type="protein sequence ID" value="NVN40137.1"/>
    <property type="molecule type" value="Genomic_DNA"/>
</dbReference>
<evidence type="ECO:0000256" key="5">
    <source>
        <dbReference type="ARBA" id="ARBA00023136"/>
    </source>
</evidence>
<feature type="compositionally biased region" description="Basic and acidic residues" evidence="6">
    <location>
        <begin position="333"/>
        <end position="352"/>
    </location>
</feature>
<evidence type="ECO:0000256" key="3">
    <source>
        <dbReference type="ARBA" id="ARBA00022741"/>
    </source>
</evidence>
<gene>
    <name evidence="8" type="ORF">HUK82_06105</name>
</gene>
<evidence type="ECO:0000313" key="9">
    <source>
        <dbReference type="Proteomes" id="UP000585665"/>
    </source>
</evidence>
<feature type="region of interest" description="Disordered" evidence="6">
    <location>
        <begin position="67"/>
        <end position="90"/>
    </location>
</feature>
<name>A0A850P687_9PROT</name>
<keyword evidence="4" id="KW-0342">GTP-binding</keyword>
<dbReference type="RefSeq" id="WP_176613106.1">
    <property type="nucleotide sequence ID" value="NZ_JABXXR010000028.1"/>
</dbReference>
<evidence type="ECO:0000256" key="1">
    <source>
        <dbReference type="ARBA" id="ARBA00004413"/>
    </source>
</evidence>
<evidence type="ECO:0000256" key="6">
    <source>
        <dbReference type="SAM" id="MobiDB-lite"/>
    </source>
</evidence>
<comment type="subcellular location">
    <subcellularLocation>
        <location evidence="1">Cell membrane</location>
        <topology evidence="1">Peripheral membrane protein</topology>
        <orientation evidence="1">Cytoplasmic side</orientation>
    </subcellularLocation>
</comment>
<dbReference type="GO" id="GO:0005886">
    <property type="term" value="C:plasma membrane"/>
    <property type="evidence" value="ECO:0007669"/>
    <property type="project" value="UniProtKB-SubCell"/>
</dbReference>
<evidence type="ECO:0000256" key="4">
    <source>
        <dbReference type="ARBA" id="ARBA00023134"/>
    </source>
</evidence>
<sequence>MRVKIFHAASAAAAMDAVRSQVGDDALILSTERRRDGSVDMTVAIPERSEEALPDLPLVAPVARIRRSAASDTDPTSQVTVQRRTPRSHRARDVLQWHGVTHDSSELPDDASLIDHVRRSMTFTSPVTLDSRRPLVVAGPAGGGKTMTVARLLAGLVKRGGVPPMVISTDTSRGGALAQLAAYTRPLGVPLFAADDSTTLRKALDHRAIGQPVLIDTGATDIFSKQQAHDLDGIIAASGGSPLLVLPAGLDFDEAHDTAKGFSDLGCTSFIATRLDVGRRIGGLIAAGDAGLTCVAAGIGLSAADGLQAVDAETLSALLEKRYLAAQPAHVSEGSRDGRSEDHAYRPVRADGPRYGFSAPDDIGSATGRLANDDDDGAAGDRATERTARCAPTTEHILRRHMRAQRDARERIGQ</sequence>
<dbReference type="GO" id="GO:0003924">
    <property type="term" value="F:GTPase activity"/>
    <property type="evidence" value="ECO:0007669"/>
    <property type="project" value="TreeGrafter"/>
</dbReference>
<feature type="domain" description="SRP54-type proteins GTP-binding" evidence="7">
    <location>
        <begin position="132"/>
        <end position="320"/>
    </location>
</feature>
<evidence type="ECO:0000313" key="8">
    <source>
        <dbReference type="EMBL" id="NVN40137.1"/>
    </source>
</evidence>
<proteinExistence type="inferred from homology"/>
<keyword evidence="5" id="KW-0472">Membrane</keyword>
<evidence type="ECO:0000256" key="2">
    <source>
        <dbReference type="ARBA" id="ARBA00008531"/>
    </source>
</evidence>
<accession>A0A850P687</accession>
<feature type="region of interest" description="Disordered" evidence="6">
    <location>
        <begin position="329"/>
        <end position="414"/>
    </location>
</feature>
<dbReference type="PANTHER" id="PTHR43134:SF3">
    <property type="entry name" value="FLAGELLAR BIOSYNTHESIS PROTEIN FLHF"/>
    <property type="match status" value="1"/>
</dbReference>
<dbReference type="GO" id="GO:0005525">
    <property type="term" value="F:GTP binding"/>
    <property type="evidence" value="ECO:0007669"/>
    <property type="project" value="UniProtKB-KW"/>
</dbReference>